<keyword evidence="1" id="KW-0732">Signal</keyword>
<feature type="chain" id="PRO_5017388400" evidence="1">
    <location>
        <begin position="25"/>
        <end position="217"/>
    </location>
</feature>
<dbReference type="Proteomes" id="UP000278036">
    <property type="component" value="Unassembled WGS sequence"/>
</dbReference>
<protein>
    <submittedName>
        <fullName evidence="3">PEP-CTERM sorting domain-containing protein</fullName>
    </submittedName>
</protein>
<dbReference type="OrthoDB" id="9154963at2"/>
<evidence type="ECO:0000313" key="4">
    <source>
        <dbReference type="EMBL" id="RMI13302.1"/>
    </source>
</evidence>
<evidence type="ECO:0000256" key="1">
    <source>
        <dbReference type="SAM" id="SignalP"/>
    </source>
</evidence>
<comment type="caution">
    <text evidence="3">The sequence shown here is derived from an EMBL/GenBank/DDBJ whole genome shotgun (WGS) entry which is preliminary data.</text>
</comment>
<dbReference type="AlphaFoldDB" id="A0A3A9J338"/>
<sequence>MRSKLLATVAAAAMSIATMATAMAAPVVFDVTGGSFTTGSGYGKGNGQLDVAFTSLVTPQSFTLDQGQTQSFLFGRVTLGETCINSGNGLVDLALCGFSGLGGNETDNLGVTANLSFANPLAATIQSVAITGAFVGPVNDIFDDYFINFRPVTVNFGNGGEFVLDLGDLFFDRVGSITNGANITLTATPVPEPASLALFASGLLGLGLMRRSRSRSI</sequence>
<dbReference type="NCBIfam" id="TIGR02595">
    <property type="entry name" value="PEP_CTERM"/>
    <property type="match status" value="1"/>
</dbReference>
<feature type="signal peptide" evidence="1">
    <location>
        <begin position="1"/>
        <end position="24"/>
    </location>
</feature>
<dbReference type="Pfam" id="PF07589">
    <property type="entry name" value="PEP-CTERM"/>
    <property type="match status" value="1"/>
</dbReference>
<dbReference type="Proteomes" id="UP000274097">
    <property type="component" value="Unassembled WGS sequence"/>
</dbReference>
<dbReference type="RefSeq" id="WP_120641310.1">
    <property type="nucleotide sequence ID" value="NZ_RAQU01000487.1"/>
</dbReference>
<accession>A0A3A9J338</accession>
<proteinExistence type="predicted"/>
<name>A0A3A9J338_9PROT</name>
<organism evidence="3 6">
    <name type="scientific">Teichococcus wenyumeiae</name>
    <dbReference type="NCBI Taxonomy" id="2478470"/>
    <lineage>
        <taxon>Bacteria</taxon>
        <taxon>Pseudomonadati</taxon>
        <taxon>Pseudomonadota</taxon>
        <taxon>Alphaproteobacteria</taxon>
        <taxon>Acetobacterales</taxon>
        <taxon>Roseomonadaceae</taxon>
        <taxon>Roseomonas</taxon>
    </lineage>
</organism>
<gene>
    <name evidence="3" type="ORF">D6Z83_28320</name>
    <name evidence="4" type="ORF">EBE87_28405</name>
</gene>
<dbReference type="EMBL" id="RFLX01000169">
    <property type="protein sequence ID" value="RMI13302.1"/>
    <property type="molecule type" value="Genomic_DNA"/>
</dbReference>
<reference evidence="3 6" key="1">
    <citation type="submission" date="2018-09" db="EMBL/GenBank/DDBJ databases">
        <title>Roseomonas sp. nov., isolated from feces of Tibetan antelopes in the Qinghai-Tibet plateau, China.</title>
        <authorList>
            <person name="Tian Z."/>
        </authorList>
    </citation>
    <scope>NUCLEOTIDE SEQUENCE [LARGE SCALE GENOMIC DNA]</scope>
    <source>
        <strain evidence="4 5">Z23</strain>
        <strain evidence="3 6">Z24</strain>
    </source>
</reference>
<keyword evidence="5" id="KW-1185">Reference proteome</keyword>
<dbReference type="EMBL" id="RAQU01000487">
    <property type="protein sequence ID" value="RKJ96156.1"/>
    <property type="molecule type" value="Genomic_DNA"/>
</dbReference>
<dbReference type="InParanoid" id="A0A3A9J338"/>
<evidence type="ECO:0000313" key="5">
    <source>
        <dbReference type="Proteomes" id="UP000274097"/>
    </source>
</evidence>
<evidence type="ECO:0000313" key="6">
    <source>
        <dbReference type="Proteomes" id="UP000278036"/>
    </source>
</evidence>
<evidence type="ECO:0000259" key="2">
    <source>
        <dbReference type="Pfam" id="PF07589"/>
    </source>
</evidence>
<feature type="domain" description="Ice-binding protein C-terminal" evidence="2">
    <location>
        <begin position="189"/>
        <end position="211"/>
    </location>
</feature>
<evidence type="ECO:0000313" key="3">
    <source>
        <dbReference type="EMBL" id="RKJ96156.1"/>
    </source>
</evidence>
<dbReference type="InterPro" id="IPR013424">
    <property type="entry name" value="Ice-binding_C"/>
</dbReference>